<dbReference type="InterPro" id="IPR001845">
    <property type="entry name" value="HTH_ArsR_DNA-bd_dom"/>
</dbReference>
<dbReference type="Pfam" id="PF01451">
    <property type="entry name" value="LMWPc"/>
    <property type="match status" value="1"/>
</dbReference>
<dbReference type="GO" id="GO:0046685">
    <property type="term" value="P:response to arsenic-containing substance"/>
    <property type="evidence" value="ECO:0007669"/>
    <property type="project" value="UniProtKB-KW"/>
</dbReference>
<evidence type="ECO:0000259" key="2">
    <source>
        <dbReference type="PROSITE" id="PS50987"/>
    </source>
</evidence>
<dbReference type="PROSITE" id="PS50987">
    <property type="entry name" value="HTH_ARSR_2"/>
    <property type="match status" value="1"/>
</dbReference>
<accession>A0A191WKZ0</accession>
<dbReference type="GO" id="GO:0003700">
    <property type="term" value="F:DNA-binding transcription factor activity"/>
    <property type="evidence" value="ECO:0007669"/>
    <property type="project" value="InterPro"/>
</dbReference>
<sequence>MRQPTVTHHAKLLTEAGVLARRPEGRRVWYSIVSDQRDRVADLLDTDAVIPPSDAVFDRIADDLSVRFAGRFGRETIERTMVESRELLERAGTSTHLASRTAEFTAQRLAAVAAGRSDAAGVPEVLFVCVRNAGRSQMAAALLRRLAGDRLRVRSAGSAPSDHISPVIANALDELGASIGDEFPKALTDDVVRAADVVVTMGCGDACPVYADTRYLDWDLADPADLPLERVRVIRDDIDRRVHELLESLVARVG</sequence>
<dbReference type="KEGG" id="agy:ATC03_10215"/>
<dbReference type="CDD" id="cd00090">
    <property type="entry name" value="HTH_ARSR"/>
    <property type="match status" value="1"/>
</dbReference>
<feature type="domain" description="HTH arsR-type" evidence="2">
    <location>
        <begin position="1"/>
        <end position="55"/>
    </location>
</feature>
<dbReference type="PANTHER" id="PTHR43428:SF1">
    <property type="entry name" value="ARSENATE REDUCTASE"/>
    <property type="match status" value="1"/>
</dbReference>
<evidence type="ECO:0000313" key="3">
    <source>
        <dbReference type="EMBL" id="ANJ28843.1"/>
    </source>
</evidence>
<dbReference type="InterPro" id="IPR011991">
    <property type="entry name" value="ArsR-like_HTH"/>
</dbReference>
<dbReference type="InterPro" id="IPR036390">
    <property type="entry name" value="WH_DNA-bd_sf"/>
</dbReference>
<evidence type="ECO:0000313" key="4">
    <source>
        <dbReference type="Proteomes" id="UP000078437"/>
    </source>
</evidence>
<dbReference type="Gene3D" id="3.40.50.2300">
    <property type="match status" value="1"/>
</dbReference>
<reference evidence="4" key="2">
    <citation type="submission" date="2016-01" db="EMBL/GenBank/DDBJ databases">
        <title>Complete genome sequence of Agromyces aureus AR33T and comparison with related organisms.</title>
        <authorList>
            <person name="Corretto E."/>
            <person name="Antonielli L."/>
            <person name="Sessitsch A."/>
            <person name="Brader G."/>
        </authorList>
    </citation>
    <scope>NUCLEOTIDE SEQUENCE [LARGE SCALE GENOMIC DNA]</scope>
    <source>
        <strain evidence="4">AR33</strain>
    </source>
</reference>
<dbReference type="STRING" id="453304.ATC03_10215"/>
<dbReference type="InterPro" id="IPR023485">
    <property type="entry name" value="Ptyr_pPase"/>
</dbReference>
<dbReference type="Pfam" id="PF21234">
    <property type="entry name" value="Phosphatase-like_N"/>
    <property type="match status" value="1"/>
</dbReference>
<dbReference type="SUPFAM" id="SSF46785">
    <property type="entry name" value="Winged helix' DNA-binding domain"/>
    <property type="match status" value="1"/>
</dbReference>
<proteinExistence type="predicted"/>
<dbReference type="InterPro" id="IPR036196">
    <property type="entry name" value="Ptyr_pPase_sf"/>
</dbReference>
<dbReference type="Gene3D" id="1.10.10.10">
    <property type="entry name" value="Winged helix-like DNA-binding domain superfamily/Winged helix DNA-binding domain"/>
    <property type="match status" value="1"/>
</dbReference>
<evidence type="ECO:0000256" key="1">
    <source>
        <dbReference type="ARBA" id="ARBA00022849"/>
    </source>
</evidence>
<dbReference type="PANTHER" id="PTHR43428">
    <property type="entry name" value="ARSENATE REDUCTASE"/>
    <property type="match status" value="1"/>
</dbReference>
<organism evidence="3 4">
    <name type="scientific">Agromyces aureus</name>
    <dbReference type="NCBI Taxonomy" id="453304"/>
    <lineage>
        <taxon>Bacteria</taxon>
        <taxon>Bacillati</taxon>
        <taxon>Actinomycetota</taxon>
        <taxon>Actinomycetes</taxon>
        <taxon>Micrococcales</taxon>
        <taxon>Microbacteriaceae</taxon>
        <taxon>Agromyces</taxon>
    </lineage>
</organism>
<dbReference type="SMART" id="SM00226">
    <property type="entry name" value="LMWPc"/>
    <property type="match status" value="1"/>
</dbReference>
<protein>
    <submittedName>
        <fullName evidence="3">Arsenate reductase</fullName>
    </submittedName>
</protein>
<dbReference type="EMBL" id="CP013979">
    <property type="protein sequence ID" value="ANJ28843.1"/>
    <property type="molecule type" value="Genomic_DNA"/>
</dbReference>
<dbReference type="Gene3D" id="1.10.8.1060">
    <property type="entry name" value="Corynebacterium glutamicum thioredoxin-dependent arsenate reductase, N-terminal domain"/>
    <property type="match status" value="1"/>
</dbReference>
<gene>
    <name evidence="3" type="ORF">ATC03_10215</name>
</gene>
<dbReference type="InterPro" id="IPR036388">
    <property type="entry name" value="WH-like_DNA-bd_sf"/>
</dbReference>
<name>A0A191WKZ0_9MICO</name>
<dbReference type="InterPro" id="IPR048716">
    <property type="entry name" value="Phosphatase-like_N"/>
</dbReference>
<keyword evidence="4" id="KW-1185">Reference proteome</keyword>
<reference evidence="3 4" key="1">
    <citation type="journal article" date="2016" name="Int. J. Syst. Evol. Microbiol.">
        <title>Agromyces aureus sp. nov., isolated from the rhizosphere of Salix caprea L. grown in a heavy-metal-contaminated soil.</title>
        <authorList>
            <person name="Corretto E."/>
            <person name="Antonielli L."/>
            <person name="Sessitsch A."/>
            <person name="Compant S."/>
            <person name="Gorfer M."/>
            <person name="Kuffner M."/>
            <person name="Brader G."/>
        </authorList>
    </citation>
    <scope>NUCLEOTIDE SEQUENCE [LARGE SCALE GENOMIC DNA]</scope>
    <source>
        <strain evidence="3 4">AR33</strain>
    </source>
</reference>
<dbReference type="AlphaFoldDB" id="A0A191WKZ0"/>
<dbReference type="Proteomes" id="UP000078437">
    <property type="component" value="Chromosome"/>
</dbReference>
<dbReference type="SUPFAM" id="SSF52788">
    <property type="entry name" value="Phosphotyrosine protein phosphatases I"/>
    <property type="match status" value="1"/>
</dbReference>
<keyword evidence="1" id="KW-0059">Arsenical resistance</keyword>